<dbReference type="AlphaFoldDB" id="H6RW26"/>
<evidence type="ECO:0000259" key="1">
    <source>
        <dbReference type="Pfam" id="PF13640"/>
    </source>
</evidence>
<proteinExistence type="predicted"/>
<keyword evidence="2" id="KW-0560">Oxidoreductase</keyword>
<dbReference type="Proteomes" id="UP000007517">
    <property type="component" value="Chromosome"/>
</dbReference>
<sequence length="754" mass="83089">MARTARERLARLLGDSEPAGSFSAQLLAPAHSLQLEVSSVGPVTLPVRAPLAKKLIAVARPAMFGRGHETLTDTSVRDTWELTPDQVTLEGPDWTALLNRALEDLRDQLGLPQTSRLRAELHSMLLYGKGQFFLPHQDSEKDDAMVGTLVVSLPSTHTGGELVIDHAGESRTYGASKEELSFVAFYADCRHQVTPVRSGYRATLTFNLLAGAETPAPVVDSVTELAHCLTEHFTTPATPRYGGRDLGLPNRLVFLLDHEYTQRGLNWRRLKGADAEWAALVRAAAEQAGCETVLALADVRETWDALPSGGDPWDDYHDYYEDDDRSQSEDSHDYQLNELIEDEIALGWWTRPDGAGGEPISLHVPDHEVCATTPNARLTPYQAEYEGYMGNYGNTLDRWYRRAAVVVWPRDRAFAARAEAGSQWALDELRDRIDAGDLEGARDAAESLAPFWTRIGAQAGLLGAALAVAASLDVAGTAAMLLEPFRVEMLAREHAGGLATAAGRYGEDWTRNVVDGWFGPGQRAGTELSEWIDTSLLELCGALRAVGRPDVAGLLAAGAWRWTGGRLRMWITTPRGEVRQPRLEALSSPLVRLLEAADDELRDEITGALRECEDTALECLMPALRLADARRVTALDAVARDCAERLGTITARPPRDEDDWSIRWAGCGCENCDTLETFFGSRSQRIFEWKLATAGRQHVHTQIDSAGLTVRHQTRRQGRPYTLVLTKTDELFTRATNARHKAVNDLAWLTSTWG</sequence>
<gene>
    <name evidence="2" type="ordered locus">BLASA_1099</name>
</gene>
<accession>H6RW26</accession>
<dbReference type="STRING" id="1146883.BLASA_1099"/>
<dbReference type="Pfam" id="PF13640">
    <property type="entry name" value="2OG-FeII_Oxy_3"/>
    <property type="match status" value="1"/>
</dbReference>
<dbReference type="GO" id="GO:0016491">
    <property type="term" value="F:oxidoreductase activity"/>
    <property type="evidence" value="ECO:0007669"/>
    <property type="project" value="UniProtKB-KW"/>
</dbReference>
<organism evidence="2 3">
    <name type="scientific">Blastococcus saxobsidens (strain DD2)</name>
    <dbReference type="NCBI Taxonomy" id="1146883"/>
    <lineage>
        <taxon>Bacteria</taxon>
        <taxon>Bacillati</taxon>
        <taxon>Actinomycetota</taxon>
        <taxon>Actinomycetes</taxon>
        <taxon>Geodermatophilales</taxon>
        <taxon>Geodermatophilaceae</taxon>
        <taxon>Blastococcus</taxon>
    </lineage>
</organism>
<dbReference type="OrthoDB" id="9782970at2"/>
<dbReference type="PANTHER" id="PTHR33099:SF14">
    <property type="entry name" value="PROLYL 4-HYDROXYLASE ALPHA SUBUNIT FE(2+) 2OG DIOXYGENASE DOMAIN-CONTAINING PROTEIN"/>
    <property type="match status" value="1"/>
</dbReference>
<dbReference type="EC" id="1.14.11.-" evidence="2"/>
<reference evidence="3" key="2">
    <citation type="submission" date="2012-02" db="EMBL/GenBank/DDBJ databases">
        <title>Complete genome sequence of Blastococcus saxobsidens strain DD2.</title>
        <authorList>
            <person name="Genoscope."/>
        </authorList>
    </citation>
    <scope>NUCLEOTIDE SEQUENCE [LARGE SCALE GENOMIC DNA]</scope>
    <source>
        <strain evidence="3">DD2</strain>
    </source>
</reference>
<evidence type="ECO:0000313" key="2">
    <source>
        <dbReference type="EMBL" id="CCG02043.1"/>
    </source>
</evidence>
<dbReference type="PANTHER" id="PTHR33099">
    <property type="entry name" value="FE2OG DIOXYGENASE DOMAIN-CONTAINING PROTEIN"/>
    <property type="match status" value="1"/>
</dbReference>
<dbReference type="HOGENOM" id="CLU_007520_1_1_11"/>
<protein>
    <submittedName>
        <fullName evidence="2">2OG-Fe(II) oxygenase</fullName>
        <ecNumber evidence="2">1.14.11.-</ecNumber>
    </submittedName>
</protein>
<name>H6RW26_BLASD</name>
<dbReference type="EMBL" id="FO117623">
    <property type="protein sequence ID" value="CCG02043.1"/>
    <property type="molecule type" value="Genomic_DNA"/>
</dbReference>
<feature type="domain" description="Prolyl 4-hydroxylase alpha subunit Fe(2+) 2OG dioxygenase" evidence="1">
    <location>
        <begin position="125"/>
        <end position="207"/>
    </location>
</feature>
<dbReference type="Gene3D" id="2.60.120.620">
    <property type="entry name" value="q2cbj1_9rhob like domain"/>
    <property type="match status" value="1"/>
</dbReference>
<keyword evidence="3" id="KW-1185">Reference proteome</keyword>
<dbReference type="eggNOG" id="COG3751">
    <property type="taxonomic scope" value="Bacteria"/>
</dbReference>
<dbReference type="KEGG" id="bsd:BLASA_1099"/>
<dbReference type="InterPro" id="IPR044862">
    <property type="entry name" value="Pro_4_hyd_alph_FE2OG_OXY"/>
</dbReference>
<evidence type="ECO:0000313" key="3">
    <source>
        <dbReference type="Proteomes" id="UP000007517"/>
    </source>
</evidence>
<reference evidence="2 3" key="1">
    <citation type="journal article" date="2012" name="J. Bacteriol.">
        <title>Genome Sequence of Blastococcus saxobsidens DD2, a Stone-Inhabiting Bacterium.</title>
        <authorList>
            <person name="Chouaia B."/>
            <person name="Crotti E."/>
            <person name="Brusetti L."/>
            <person name="Daffonchio D."/>
            <person name="Essoussi I."/>
            <person name="Nouioui I."/>
            <person name="Sbissi I."/>
            <person name="Ghodhbane-Gtari F."/>
            <person name="Gtari M."/>
            <person name="Vacherie B."/>
            <person name="Barbe V."/>
            <person name="Medigue C."/>
            <person name="Gury J."/>
            <person name="Pujic P."/>
            <person name="Normand P."/>
        </authorList>
    </citation>
    <scope>NUCLEOTIDE SEQUENCE [LARGE SCALE GENOMIC DNA]</scope>
    <source>
        <strain evidence="2 3">DD2</strain>
    </source>
</reference>